<dbReference type="Gene3D" id="1.10.579.10">
    <property type="entry name" value="DNA Cyclobutane Dipyrimidine Photolyase, subunit A, domain 3"/>
    <property type="match status" value="1"/>
</dbReference>
<evidence type="ECO:0000256" key="2">
    <source>
        <dbReference type="ARBA" id="ARBA00022827"/>
    </source>
</evidence>
<feature type="region of interest" description="Disordered" evidence="5">
    <location>
        <begin position="226"/>
        <end position="246"/>
    </location>
</feature>
<dbReference type="Gene3D" id="1.25.40.80">
    <property type="match status" value="1"/>
</dbReference>
<reference evidence="7 8" key="1">
    <citation type="submission" date="2019-06" db="EMBL/GenBank/DDBJ databases">
        <title>Genomic Encyclopedia of Archaeal and Bacterial Type Strains, Phase II (KMG-II): from individual species to whole genera.</title>
        <authorList>
            <person name="Goeker M."/>
        </authorList>
    </citation>
    <scope>NUCLEOTIDE SEQUENCE [LARGE SCALE GENOMIC DNA]</scope>
    <source>
        <strain evidence="7 8">DSM 7270</strain>
    </source>
</reference>
<comment type="caution">
    <text evidence="7">The sequence shown here is derived from an EMBL/GenBank/DDBJ whole genome shotgun (WGS) entry which is preliminary data.</text>
</comment>
<protein>
    <submittedName>
        <fullName evidence="7">Extracellular solute-binding protein</fullName>
    </submittedName>
</protein>
<dbReference type="Pfam" id="PF13416">
    <property type="entry name" value="SBP_bac_8"/>
    <property type="match status" value="1"/>
</dbReference>
<evidence type="ECO:0000313" key="7">
    <source>
        <dbReference type="EMBL" id="TQM99489.1"/>
    </source>
</evidence>
<dbReference type="InterPro" id="IPR006059">
    <property type="entry name" value="SBP"/>
</dbReference>
<proteinExistence type="inferred from homology"/>
<evidence type="ECO:0000256" key="5">
    <source>
        <dbReference type="SAM" id="MobiDB-lite"/>
    </source>
</evidence>
<comment type="similarity">
    <text evidence="4">Belongs to the DNA photolyase family.</text>
</comment>
<dbReference type="GO" id="GO:0003677">
    <property type="term" value="F:DNA binding"/>
    <property type="evidence" value="ECO:0007669"/>
    <property type="project" value="TreeGrafter"/>
</dbReference>
<gene>
    <name evidence="7" type="ORF">BDD18_4149</name>
</gene>
<dbReference type="Proteomes" id="UP000316993">
    <property type="component" value="Unassembled WGS sequence"/>
</dbReference>
<dbReference type="GO" id="GO:0043153">
    <property type="term" value="P:entrainment of circadian clock by photoperiod"/>
    <property type="evidence" value="ECO:0007669"/>
    <property type="project" value="TreeGrafter"/>
</dbReference>
<evidence type="ECO:0000313" key="8">
    <source>
        <dbReference type="Proteomes" id="UP000316993"/>
    </source>
</evidence>
<accession>A0A543KWM8</accession>
<evidence type="ECO:0000256" key="4">
    <source>
        <dbReference type="RuleBase" id="RU004182"/>
    </source>
</evidence>
<sequence length="602" mass="66211">MPPLDHFPPTRAEALRRIGAIRPADYARTRNALDGAVTRLSPYLTHGLVDLREVLQGVVAGHPLPAQHKLVFELGWRAYFRHVWQHRGDGILQSLHPDPLPDEAYARELPGDIRQGRTGVPAIDQAVRELYATGWLHNHARMWLASYVVHVRKVHWRAGADWLYGHLLDGDLASNHLSWQWVAGTGSHKPYLFNAENVAKFAPAPWHSPGTVIDTTYEALDQLARDPSARPPQAAAGASTEAAEEPALLAAPPDQPAWASPDGAAVAGRDVWLVHPWALGALPTDLSPETVVVGIAVADFHQAWPWNAYRWHWVGQRMGELGALRWHADAQPLGQALRGARRVRTVAEPHLAAWLSAWAECLAPADLFPEVAKRAVTAPNSFDLLDSEYFSLKKIVPTGNLKGIDTKRIKNADKTTPLFTKGEIGGKKVGDQGTAPKKVMYLEGEKSKKFATSPTQYMSLIPTVYNADTLGIRPDLIKRPISSWAELLNPEFKGKASILNIPSIGIMDAAMVVEAMGLYKYPDKGNMTKKEIDLTIKTLIEAKKAGQFRSLWKDFNESVNLMASGEVVIQSMWSPAVTAVRSKGIACTFQPLKEGPPLAQIV</sequence>
<name>A0A543KWM8_9BURK</name>
<comment type="cofactor">
    <cofactor evidence="3">
        <name>FAD</name>
        <dbReference type="ChEBI" id="CHEBI:57692"/>
    </cofactor>
    <text evidence="3">Binds 1 FAD per subunit.</text>
</comment>
<evidence type="ECO:0000259" key="6">
    <source>
        <dbReference type="Pfam" id="PF03441"/>
    </source>
</evidence>
<dbReference type="PRINTS" id="PR00147">
    <property type="entry name" value="DNAPHOTLYASE"/>
</dbReference>
<feature type="binding site" evidence="3">
    <location>
        <begin position="169"/>
        <end position="171"/>
    </location>
    <ligand>
        <name>FAD</name>
        <dbReference type="ChEBI" id="CHEBI:57692"/>
    </ligand>
</feature>
<dbReference type="Pfam" id="PF03441">
    <property type="entry name" value="FAD_binding_7"/>
    <property type="match status" value="1"/>
</dbReference>
<dbReference type="Gene3D" id="3.40.190.10">
    <property type="entry name" value="Periplasmic binding protein-like II"/>
    <property type="match status" value="1"/>
</dbReference>
<keyword evidence="4" id="KW-0157">Chromophore</keyword>
<dbReference type="InterPro" id="IPR002081">
    <property type="entry name" value="Cryptochrome/DNA_photolyase_1"/>
</dbReference>
<dbReference type="PANTHER" id="PTHR11455">
    <property type="entry name" value="CRYPTOCHROME"/>
    <property type="match status" value="1"/>
</dbReference>
<keyword evidence="2 3" id="KW-0274">FAD</keyword>
<feature type="domain" description="Cryptochrome/DNA photolyase FAD-binding" evidence="6">
    <location>
        <begin position="72"/>
        <end position="201"/>
    </location>
</feature>
<dbReference type="GO" id="GO:0032922">
    <property type="term" value="P:circadian regulation of gene expression"/>
    <property type="evidence" value="ECO:0007669"/>
    <property type="project" value="TreeGrafter"/>
</dbReference>
<dbReference type="PANTHER" id="PTHR11455:SF18">
    <property type="entry name" value="SI:CH1073-390K14.1"/>
    <property type="match status" value="1"/>
</dbReference>
<feature type="compositionally biased region" description="Low complexity" evidence="5">
    <location>
        <begin position="231"/>
        <end position="246"/>
    </location>
</feature>
<dbReference type="GO" id="GO:0071949">
    <property type="term" value="F:FAD binding"/>
    <property type="evidence" value="ECO:0007669"/>
    <property type="project" value="TreeGrafter"/>
</dbReference>
<dbReference type="SUPFAM" id="SSF53850">
    <property type="entry name" value="Periplasmic binding protein-like II"/>
    <property type="match status" value="1"/>
</dbReference>
<dbReference type="EMBL" id="VFPV01000004">
    <property type="protein sequence ID" value="TQM99489.1"/>
    <property type="molecule type" value="Genomic_DNA"/>
</dbReference>
<dbReference type="InterPro" id="IPR036134">
    <property type="entry name" value="Crypto/Photolyase_FAD-like_sf"/>
</dbReference>
<feature type="binding site" evidence="3">
    <location>
        <begin position="73"/>
        <end position="80"/>
    </location>
    <ligand>
        <name>FAD</name>
        <dbReference type="ChEBI" id="CHEBI:57692"/>
    </ligand>
</feature>
<dbReference type="GO" id="GO:0003904">
    <property type="term" value="F:deoxyribodipyrimidine photo-lyase activity"/>
    <property type="evidence" value="ECO:0007669"/>
    <property type="project" value="TreeGrafter"/>
</dbReference>
<feature type="binding site" evidence="3">
    <location>
        <position position="26"/>
    </location>
    <ligand>
        <name>FAD</name>
        <dbReference type="ChEBI" id="CHEBI:57692"/>
    </ligand>
</feature>
<evidence type="ECO:0000256" key="1">
    <source>
        <dbReference type="ARBA" id="ARBA00022630"/>
    </source>
</evidence>
<dbReference type="SUPFAM" id="SSF48173">
    <property type="entry name" value="Cryptochrome/photolyase FAD-binding domain"/>
    <property type="match status" value="1"/>
</dbReference>
<keyword evidence="1 3" id="KW-0285">Flavoprotein</keyword>
<evidence type="ECO:0000256" key="3">
    <source>
        <dbReference type="PIRSR" id="PIRSR602081-1"/>
    </source>
</evidence>
<dbReference type="AlphaFoldDB" id="A0A543KWM8"/>
<dbReference type="GO" id="GO:0005737">
    <property type="term" value="C:cytoplasm"/>
    <property type="evidence" value="ECO:0007669"/>
    <property type="project" value="TreeGrafter"/>
</dbReference>
<organism evidence="7 8">
    <name type="scientific">Acidovorax temperans</name>
    <dbReference type="NCBI Taxonomy" id="80878"/>
    <lineage>
        <taxon>Bacteria</taxon>
        <taxon>Pseudomonadati</taxon>
        <taxon>Pseudomonadota</taxon>
        <taxon>Betaproteobacteria</taxon>
        <taxon>Burkholderiales</taxon>
        <taxon>Comamonadaceae</taxon>
        <taxon>Acidovorax</taxon>
    </lineage>
</organism>
<dbReference type="InterPro" id="IPR005101">
    <property type="entry name" value="Cryptochr/Photolyase_FAD-bd"/>
</dbReference>